<feature type="transmembrane region" description="Helical" evidence="5">
    <location>
        <begin position="155"/>
        <end position="174"/>
    </location>
</feature>
<evidence type="ECO:0000256" key="4">
    <source>
        <dbReference type="ARBA" id="ARBA00023136"/>
    </source>
</evidence>
<dbReference type="RefSeq" id="WP_138950833.1">
    <property type="nucleotide sequence ID" value="NZ_CP040749.1"/>
</dbReference>
<evidence type="ECO:0000313" key="6">
    <source>
        <dbReference type="EMBL" id="QCX39977.1"/>
    </source>
</evidence>
<evidence type="ECO:0000256" key="1">
    <source>
        <dbReference type="ARBA" id="ARBA00004141"/>
    </source>
</evidence>
<organism evidence="6 7">
    <name type="scientific">Aureibaculum algae</name>
    <dbReference type="NCBI Taxonomy" id="2584122"/>
    <lineage>
        <taxon>Bacteria</taxon>
        <taxon>Pseudomonadati</taxon>
        <taxon>Bacteroidota</taxon>
        <taxon>Flavobacteriia</taxon>
        <taxon>Flavobacteriales</taxon>
        <taxon>Flavobacteriaceae</taxon>
        <taxon>Aureibaculum</taxon>
    </lineage>
</organism>
<dbReference type="KEGG" id="fbe:FF125_16580"/>
<keyword evidence="2 5" id="KW-0812">Transmembrane</keyword>
<feature type="transmembrane region" description="Helical" evidence="5">
    <location>
        <begin position="23"/>
        <end position="43"/>
    </location>
</feature>
<keyword evidence="4 5" id="KW-0472">Membrane</keyword>
<accession>A0A5B7TYV9</accession>
<dbReference type="Gene3D" id="1.20.1530.20">
    <property type="match status" value="1"/>
</dbReference>
<feature type="transmembrane region" description="Helical" evidence="5">
    <location>
        <begin position="55"/>
        <end position="78"/>
    </location>
</feature>
<reference evidence="6 7" key="1">
    <citation type="submission" date="2019-05" db="EMBL/GenBank/DDBJ databases">
        <title>Algicella ahnfeltiae gen. nov., sp. nov., a novel marine bacterium of the family Flavobacteriaceae isolated from a red alga.</title>
        <authorList>
            <person name="Nedashkovskaya O.I."/>
            <person name="Kukhlevskiy A.D."/>
            <person name="Kim S.-G."/>
            <person name="Zhukova N.V."/>
            <person name="Mikhailov V.V."/>
        </authorList>
    </citation>
    <scope>NUCLEOTIDE SEQUENCE [LARGE SCALE GENOMIC DNA]</scope>
    <source>
        <strain evidence="6 7">10Alg115</strain>
    </source>
</reference>
<dbReference type="Pfam" id="PF01758">
    <property type="entry name" value="SBF"/>
    <property type="match status" value="1"/>
</dbReference>
<feature type="transmembrane region" description="Helical" evidence="5">
    <location>
        <begin position="277"/>
        <end position="302"/>
    </location>
</feature>
<name>A0A5B7TYV9_9FLAO</name>
<protein>
    <submittedName>
        <fullName evidence="6">Bile acid:sodium symporter family protein</fullName>
    </submittedName>
</protein>
<evidence type="ECO:0000313" key="7">
    <source>
        <dbReference type="Proteomes" id="UP000306229"/>
    </source>
</evidence>
<dbReference type="EMBL" id="CP040749">
    <property type="protein sequence ID" value="QCX39977.1"/>
    <property type="molecule type" value="Genomic_DNA"/>
</dbReference>
<dbReference type="PANTHER" id="PTHR10361">
    <property type="entry name" value="SODIUM-BILE ACID COTRANSPORTER"/>
    <property type="match status" value="1"/>
</dbReference>
<feature type="transmembrane region" description="Helical" evidence="5">
    <location>
        <begin position="111"/>
        <end position="135"/>
    </location>
</feature>
<evidence type="ECO:0000256" key="5">
    <source>
        <dbReference type="SAM" id="Phobius"/>
    </source>
</evidence>
<dbReference type="PANTHER" id="PTHR10361:SF28">
    <property type="entry name" value="P3 PROTEIN-RELATED"/>
    <property type="match status" value="1"/>
</dbReference>
<evidence type="ECO:0000256" key="3">
    <source>
        <dbReference type="ARBA" id="ARBA00022989"/>
    </source>
</evidence>
<keyword evidence="3 5" id="KW-1133">Transmembrane helix</keyword>
<feature type="transmembrane region" description="Helical" evidence="5">
    <location>
        <begin position="84"/>
        <end position="104"/>
    </location>
</feature>
<dbReference type="InterPro" id="IPR038770">
    <property type="entry name" value="Na+/solute_symporter_sf"/>
</dbReference>
<feature type="transmembrane region" description="Helical" evidence="5">
    <location>
        <begin position="186"/>
        <end position="207"/>
    </location>
</feature>
<dbReference type="Proteomes" id="UP000306229">
    <property type="component" value="Chromosome"/>
</dbReference>
<dbReference type="InterPro" id="IPR004710">
    <property type="entry name" value="Bilac:Na_transpt"/>
</dbReference>
<dbReference type="GO" id="GO:0016020">
    <property type="term" value="C:membrane"/>
    <property type="evidence" value="ECO:0007669"/>
    <property type="project" value="UniProtKB-SubCell"/>
</dbReference>
<keyword evidence="7" id="KW-1185">Reference proteome</keyword>
<dbReference type="OrthoDB" id="9806785at2"/>
<feature type="transmembrane region" description="Helical" evidence="5">
    <location>
        <begin position="251"/>
        <end position="271"/>
    </location>
</feature>
<dbReference type="AlphaFoldDB" id="A0A5B7TYV9"/>
<evidence type="ECO:0000256" key="2">
    <source>
        <dbReference type="ARBA" id="ARBA00022692"/>
    </source>
</evidence>
<sequence>MFLNININEHVDKVQINFDSGGLWVLNITLAIIMYGVALGITIDDFKRLFKNPKIVLVGIFSQFVLFPLITFVLVYFINPTPSIALGMIMVAACPGGNISNFMTQLAGGNAALSVSLTAFATLVAVLMTPINLSFWGNLYEPTSQILRTVQLDPFTLAKLVTLILGVPLILGMLTRKYYKSLAFKLAKILRPVSIVIFLIFIIIAFSQNLDVFSEYIHYVFFIVIFHNIMGYLGGFYFAKAMRLNYYDQKTLAIETGIQNSGLGLLLYFNFFNDLGLGGMALCIAFWGIWDIASGLGLAYYWSIKTSKITT</sequence>
<feature type="transmembrane region" description="Helical" evidence="5">
    <location>
        <begin position="219"/>
        <end position="239"/>
    </location>
</feature>
<proteinExistence type="predicted"/>
<comment type="subcellular location">
    <subcellularLocation>
        <location evidence="1">Membrane</location>
        <topology evidence="1">Multi-pass membrane protein</topology>
    </subcellularLocation>
</comment>
<gene>
    <name evidence="6" type="ORF">FF125_16580</name>
</gene>
<dbReference type="InterPro" id="IPR002657">
    <property type="entry name" value="BilAc:Na_symport/Acr3"/>
</dbReference>